<dbReference type="Gene3D" id="3.40.1710.10">
    <property type="entry name" value="abc type-2 transporter like domain"/>
    <property type="match status" value="1"/>
</dbReference>
<name>A0ABW5PX65_9BACI</name>
<accession>A0ABW5PX65</accession>
<evidence type="ECO:0000259" key="7">
    <source>
        <dbReference type="Pfam" id="PF12698"/>
    </source>
</evidence>
<evidence type="ECO:0000256" key="1">
    <source>
        <dbReference type="ARBA" id="ARBA00004651"/>
    </source>
</evidence>
<evidence type="ECO:0000256" key="2">
    <source>
        <dbReference type="ARBA" id="ARBA00022475"/>
    </source>
</evidence>
<dbReference type="PANTHER" id="PTHR30294:SF29">
    <property type="entry name" value="MULTIDRUG ABC TRANSPORTER PERMEASE YBHS-RELATED"/>
    <property type="match status" value="1"/>
</dbReference>
<evidence type="ECO:0000256" key="3">
    <source>
        <dbReference type="ARBA" id="ARBA00022692"/>
    </source>
</evidence>
<dbReference type="EMBL" id="JBHUMX010000007">
    <property type="protein sequence ID" value="MFD2627942.1"/>
    <property type="molecule type" value="Genomic_DNA"/>
</dbReference>
<keyword evidence="9" id="KW-1185">Reference proteome</keyword>
<dbReference type="InterPro" id="IPR051449">
    <property type="entry name" value="ABC-2_transporter_component"/>
</dbReference>
<feature type="transmembrane region" description="Helical" evidence="6">
    <location>
        <begin position="314"/>
        <end position="334"/>
    </location>
</feature>
<comment type="subcellular location">
    <subcellularLocation>
        <location evidence="1">Cell membrane</location>
        <topology evidence="1">Multi-pass membrane protein</topology>
    </subcellularLocation>
</comment>
<reference evidence="9" key="1">
    <citation type="journal article" date="2019" name="Int. J. Syst. Evol. Microbiol.">
        <title>The Global Catalogue of Microorganisms (GCM) 10K type strain sequencing project: providing services to taxonomists for standard genome sequencing and annotation.</title>
        <authorList>
            <consortium name="The Broad Institute Genomics Platform"/>
            <consortium name="The Broad Institute Genome Sequencing Center for Infectious Disease"/>
            <person name="Wu L."/>
            <person name="Ma J."/>
        </authorList>
    </citation>
    <scope>NUCLEOTIDE SEQUENCE [LARGE SCALE GENOMIC DNA]</scope>
    <source>
        <strain evidence="9">TISTR 1858</strain>
    </source>
</reference>
<feature type="transmembrane region" description="Helical" evidence="6">
    <location>
        <begin position="246"/>
        <end position="269"/>
    </location>
</feature>
<keyword evidence="3 6" id="KW-0812">Transmembrane</keyword>
<comment type="caution">
    <text evidence="8">The sequence shown here is derived from an EMBL/GenBank/DDBJ whole genome shotgun (WGS) entry which is preliminary data.</text>
</comment>
<dbReference type="PANTHER" id="PTHR30294">
    <property type="entry name" value="MEMBRANE COMPONENT OF ABC TRANSPORTER YHHJ-RELATED"/>
    <property type="match status" value="1"/>
</dbReference>
<dbReference type="RefSeq" id="WP_379560615.1">
    <property type="nucleotide sequence ID" value="NZ_JBHUMX010000007.1"/>
</dbReference>
<evidence type="ECO:0000256" key="6">
    <source>
        <dbReference type="SAM" id="Phobius"/>
    </source>
</evidence>
<keyword evidence="5 6" id="KW-0472">Membrane</keyword>
<feature type="domain" description="ABC-2 type transporter transmembrane" evidence="7">
    <location>
        <begin position="18"/>
        <end position="349"/>
    </location>
</feature>
<proteinExistence type="predicted"/>
<gene>
    <name evidence="8" type="ORF">ACFSUN_03920</name>
</gene>
<organism evidence="8 9">
    <name type="scientific">Oceanobacillus kapialis</name>
    <dbReference type="NCBI Taxonomy" id="481353"/>
    <lineage>
        <taxon>Bacteria</taxon>
        <taxon>Bacillati</taxon>
        <taxon>Bacillota</taxon>
        <taxon>Bacilli</taxon>
        <taxon>Bacillales</taxon>
        <taxon>Bacillaceae</taxon>
        <taxon>Oceanobacillus</taxon>
    </lineage>
</organism>
<protein>
    <submittedName>
        <fullName evidence="8">ABC transporter permease</fullName>
    </submittedName>
</protein>
<feature type="transmembrane region" description="Helical" evidence="6">
    <location>
        <begin position="354"/>
        <end position="371"/>
    </location>
</feature>
<feature type="transmembrane region" description="Helical" evidence="6">
    <location>
        <begin position="281"/>
        <end position="302"/>
    </location>
</feature>
<keyword evidence="4 6" id="KW-1133">Transmembrane helix</keyword>
<evidence type="ECO:0000256" key="4">
    <source>
        <dbReference type="ARBA" id="ARBA00022989"/>
    </source>
</evidence>
<dbReference type="InterPro" id="IPR013525">
    <property type="entry name" value="ABC2_TM"/>
</dbReference>
<dbReference type="Pfam" id="PF12698">
    <property type="entry name" value="ABC2_membrane_3"/>
    <property type="match status" value="1"/>
</dbReference>
<feature type="transmembrane region" description="Helical" evidence="6">
    <location>
        <begin position="206"/>
        <end position="225"/>
    </location>
</feature>
<evidence type="ECO:0000256" key="5">
    <source>
        <dbReference type="ARBA" id="ARBA00023136"/>
    </source>
</evidence>
<evidence type="ECO:0000313" key="9">
    <source>
        <dbReference type="Proteomes" id="UP001597451"/>
    </source>
</evidence>
<dbReference type="Proteomes" id="UP001597451">
    <property type="component" value="Unassembled WGS sequence"/>
</dbReference>
<evidence type="ECO:0000313" key="8">
    <source>
        <dbReference type="EMBL" id="MFD2627942.1"/>
    </source>
</evidence>
<keyword evidence="2" id="KW-1003">Cell membrane</keyword>
<sequence>MKAILQTRFIHLKKHWVSLLFWLALPILGTLAIMGITNSLQQDSKVPVGIVLEESTPMANALVNSIKQTPIIRTHTLTEEEALNQLEQHQLDSVFIIEEGYQEQILNGSRNRLIKSYRSDLSFAYSPVAEMVMSYVQQDTGRMKAAFTVQGISEQYASGEQTWTWEEIVDKSKTVEAEENLLHTTFTFLNSATEEDGDQLFLFNPWGLWAIFSLLSGLMIMDWIIRERRGSITPRFSFMRFSLKSYLIQNAALYFLLFLVTDIMAIYVFHDQFGDPVTADLILAIFAYRITIHLGAFLLSVLMNQLSTYYGASFLLTLFVAIISGAVLPTEGLMERYSWLSLVNPIAPFLSKDVGYGWIILFVLLIGVWFLRKENRHVKGT</sequence>